<feature type="coiled-coil region" evidence="1">
    <location>
        <begin position="29"/>
        <end position="83"/>
    </location>
</feature>
<keyword evidence="4" id="KW-1185">Reference proteome</keyword>
<dbReference type="AlphaFoldDB" id="A0A6A6DP94"/>
<dbReference type="Proteomes" id="UP000800200">
    <property type="component" value="Unassembled WGS sequence"/>
</dbReference>
<organism evidence="3 4">
    <name type="scientific">Zopfia rhizophila CBS 207.26</name>
    <dbReference type="NCBI Taxonomy" id="1314779"/>
    <lineage>
        <taxon>Eukaryota</taxon>
        <taxon>Fungi</taxon>
        <taxon>Dikarya</taxon>
        <taxon>Ascomycota</taxon>
        <taxon>Pezizomycotina</taxon>
        <taxon>Dothideomycetes</taxon>
        <taxon>Dothideomycetes incertae sedis</taxon>
        <taxon>Zopfiaceae</taxon>
        <taxon>Zopfia</taxon>
    </lineage>
</organism>
<feature type="compositionally biased region" description="Basic and acidic residues" evidence="2">
    <location>
        <begin position="112"/>
        <end position="127"/>
    </location>
</feature>
<dbReference type="EMBL" id="ML994666">
    <property type="protein sequence ID" value="KAF2179466.1"/>
    <property type="molecule type" value="Genomic_DNA"/>
</dbReference>
<feature type="region of interest" description="Disordered" evidence="2">
    <location>
        <begin position="112"/>
        <end position="150"/>
    </location>
</feature>
<evidence type="ECO:0000313" key="4">
    <source>
        <dbReference type="Proteomes" id="UP000800200"/>
    </source>
</evidence>
<evidence type="ECO:0000313" key="3">
    <source>
        <dbReference type="EMBL" id="KAF2179466.1"/>
    </source>
</evidence>
<protein>
    <submittedName>
        <fullName evidence="3">Uncharacterized protein</fullName>
    </submittedName>
</protein>
<evidence type="ECO:0000256" key="2">
    <source>
        <dbReference type="SAM" id="MobiDB-lite"/>
    </source>
</evidence>
<proteinExistence type="predicted"/>
<accession>A0A6A6DP94</accession>
<gene>
    <name evidence="3" type="ORF">K469DRAFT_693982</name>
</gene>
<name>A0A6A6DP94_9PEZI</name>
<evidence type="ECO:0000256" key="1">
    <source>
        <dbReference type="SAM" id="Coils"/>
    </source>
</evidence>
<sequence length="150" mass="17023">MAIITAENESLKEQADKQPNDCDVWETDCQSLKAQVETDKVELKHLRELNNKKQDLIAKVSQIRELEGAKESLKAQLALRSAENSDHSSIYQWGVEQKVLKSLKDQLTKKAEETSFKDSRIQEREEAAAQLPSLQSQVSELSRAKEALEE</sequence>
<reference evidence="3" key="1">
    <citation type="journal article" date="2020" name="Stud. Mycol.">
        <title>101 Dothideomycetes genomes: a test case for predicting lifestyles and emergence of pathogens.</title>
        <authorList>
            <person name="Haridas S."/>
            <person name="Albert R."/>
            <person name="Binder M."/>
            <person name="Bloem J."/>
            <person name="Labutti K."/>
            <person name="Salamov A."/>
            <person name="Andreopoulos B."/>
            <person name="Baker S."/>
            <person name="Barry K."/>
            <person name="Bills G."/>
            <person name="Bluhm B."/>
            <person name="Cannon C."/>
            <person name="Castanera R."/>
            <person name="Culley D."/>
            <person name="Daum C."/>
            <person name="Ezra D."/>
            <person name="Gonzalez J."/>
            <person name="Henrissat B."/>
            <person name="Kuo A."/>
            <person name="Liang C."/>
            <person name="Lipzen A."/>
            <person name="Lutzoni F."/>
            <person name="Magnuson J."/>
            <person name="Mondo S."/>
            <person name="Nolan M."/>
            <person name="Ohm R."/>
            <person name="Pangilinan J."/>
            <person name="Park H.-J."/>
            <person name="Ramirez L."/>
            <person name="Alfaro M."/>
            <person name="Sun H."/>
            <person name="Tritt A."/>
            <person name="Yoshinaga Y."/>
            <person name="Zwiers L.-H."/>
            <person name="Turgeon B."/>
            <person name="Goodwin S."/>
            <person name="Spatafora J."/>
            <person name="Crous P."/>
            <person name="Grigoriev I."/>
        </authorList>
    </citation>
    <scope>NUCLEOTIDE SEQUENCE</scope>
    <source>
        <strain evidence="3">CBS 207.26</strain>
    </source>
</reference>
<keyword evidence="1" id="KW-0175">Coiled coil</keyword>